<dbReference type="EMBL" id="CP033928">
    <property type="protein sequence ID" value="AZA62778.1"/>
    <property type="molecule type" value="Genomic_DNA"/>
</dbReference>
<evidence type="ECO:0000313" key="9">
    <source>
        <dbReference type="EMBL" id="SUX48438.1"/>
    </source>
</evidence>
<keyword evidence="5" id="KW-1133">Transmembrane helix</keyword>
<organism evidence="9 10">
    <name type="scientific">Chryseobacterium indoltheticum</name>
    <dbReference type="NCBI Taxonomy" id="254"/>
    <lineage>
        <taxon>Bacteria</taxon>
        <taxon>Pseudomonadati</taxon>
        <taxon>Bacteroidota</taxon>
        <taxon>Flavobacteriia</taxon>
        <taxon>Flavobacteriales</taxon>
        <taxon>Weeksellaceae</taxon>
        <taxon>Chryseobacterium group</taxon>
        <taxon>Chryseobacterium</taxon>
    </lineage>
</organism>
<reference evidence="8 11" key="2">
    <citation type="submission" date="2018-11" db="EMBL/GenBank/DDBJ databases">
        <title>Proposal to divide the Flavobacteriaceae and reorganize its genera based on Amino Acid Identity values calculated from whole genome sequences.</title>
        <authorList>
            <person name="Nicholson A.C."/>
            <person name="Gulvik C.A."/>
            <person name="Whitney A.M."/>
            <person name="Humrighouse B.W."/>
            <person name="Bell M."/>
            <person name="Holmes B."/>
            <person name="Steigerwalt A."/>
            <person name="Villarma A."/>
            <person name="Sheth M."/>
            <person name="Batra D."/>
            <person name="Pryor J."/>
            <person name="Bernardet J.-F."/>
            <person name="Hugo C."/>
            <person name="Kampfer P."/>
            <person name="Newman J."/>
            <person name="Mcquiston J.R."/>
        </authorList>
    </citation>
    <scope>NUCLEOTIDE SEQUENCE [LARGE SCALE GENOMIC DNA]</scope>
    <source>
        <strain evidence="8 11">G0211</strain>
    </source>
</reference>
<sequence>MNKILYVVLLVFFAFGRYVSQYKHSIKPQFNSFTSKVMTGYQGWFTAEGDSAKLGWHRYAKDWVFTNKVSAFDAWPETKEYKKLYKTPIIDSKGNSTFLFSSNDASTLDLHMKWMKDYNIDGAFIQRFFLALHDATRDHQLKVLKNMMKSGRKYKRSVSVMYDISGLRTETDAENVINDWKYLVDQLKITSQNDTPYLFHERKPIVGIIIAGLKDSPSNLQAIKKIIDFFKTDKNYGNCSIVLGVPFYWRTLNNDSTSNILLHDLAKTCNYIMPWSVGRIRYDNLSEVLNVMQEDKKWCDKYKINYLPVIYPGFSWHNAVSSAPLNEIPRNNGELYKKQIKIIEKIKSNNVFAAMFDEINEGTAIFKLSKKPPSTADMRFISYESEISEDYYLQLLQKLSEYLKK</sequence>
<keyword evidence="4" id="KW-0735">Signal-anchor</keyword>
<evidence type="ECO:0000256" key="2">
    <source>
        <dbReference type="ARBA" id="ARBA00022692"/>
    </source>
</evidence>
<keyword evidence="7" id="KW-0472">Membrane</keyword>
<accession>A0A381FPY5</accession>
<dbReference type="Proteomes" id="UP000269076">
    <property type="component" value="Chromosome"/>
</dbReference>
<dbReference type="AlphaFoldDB" id="A0A381FPY5"/>
<name>A0A381FPY5_9FLAO</name>
<keyword evidence="6" id="KW-0333">Golgi apparatus</keyword>
<evidence type="ECO:0000256" key="7">
    <source>
        <dbReference type="ARBA" id="ARBA00023136"/>
    </source>
</evidence>
<evidence type="ECO:0000256" key="5">
    <source>
        <dbReference type="ARBA" id="ARBA00022989"/>
    </source>
</evidence>
<proteinExistence type="predicted"/>
<comment type="subcellular location">
    <subcellularLocation>
        <location evidence="1">Golgi apparatus membrane</location>
        <topology evidence="1">Single-pass type II membrane protein</topology>
    </subcellularLocation>
</comment>
<evidence type="ECO:0000313" key="11">
    <source>
        <dbReference type="Proteomes" id="UP000269076"/>
    </source>
</evidence>
<evidence type="ECO:0000256" key="4">
    <source>
        <dbReference type="ARBA" id="ARBA00022968"/>
    </source>
</evidence>
<dbReference type="PANTHER" id="PTHR13572:SF4">
    <property type="entry name" value="RE57134P"/>
    <property type="match status" value="1"/>
</dbReference>
<dbReference type="Proteomes" id="UP000254282">
    <property type="component" value="Unassembled WGS sequence"/>
</dbReference>
<dbReference type="RefSeq" id="WP_115621553.1">
    <property type="nucleotide sequence ID" value="NZ_CP033928.1"/>
</dbReference>
<reference evidence="9 10" key="1">
    <citation type="submission" date="2018-06" db="EMBL/GenBank/DDBJ databases">
        <authorList>
            <consortium name="Pathogen Informatics"/>
            <person name="Doyle S."/>
        </authorList>
    </citation>
    <scope>NUCLEOTIDE SEQUENCE [LARGE SCALE GENOMIC DNA]</scope>
    <source>
        <strain evidence="9 10">NCTC13532</strain>
    </source>
</reference>
<dbReference type="CDD" id="cd11576">
    <property type="entry name" value="GH99_GH71_like_2"/>
    <property type="match status" value="1"/>
</dbReference>
<keyword evidence="3" id="KW-0378">Hydrolase</keyword>
<evidence type="ECO:0000256" key="1">
    <source>
        <dbReference type="ARBA" id="ARBA00004323"/>
    </source>
</evidence>
<dbReference type="GO" id="GO:0004559">
    <property type="term" value="F:alpha-mannosidase activity"/>
    <property type="evidence" value="ECO:0007669"/>
    <property type="project" value="TreeGrafter"/>
</dbReference>
<evidence type="ECO:0000256" key="3">
    <source>
        <dbReference type="ARBA" id="ARBA00022801"/>
    </source>
</evidence>
<dbReference type="Gene3D" id="3.20.20.80">
    <property type="entry name" value="Glycosidases"/>
    <property type="match status" value="1"/>
</dbReference>
<dbReference type="InterPro" id="IPR026071">
    <property type="entry name" value="Glyco_Hydrolase_99"/>
</dbReference>
<evidence type="ECO:0000313" key="10">
    <source>
        <dbReference type="Proteomes" id="UP000254282"/>
    </source>
</evidence>
<protein>
    <submittedName>
        <fullName evidence="8">Xylosidase</fullName>
    </submittedName>
</protein>
<dbReference type="EMBL" id="UFVR01000004">
    <property type="protein sequence ID" value="SUX48438.1"/>
    <property type="molecule type" value="Genomic_DNA"/>
</dbReference>
<evidence type="ECO:0000313" key="8">
    <source>
        <dbReference type="EMBL" id="AZA62778.1"/>
    </source>
</evidence>
<evidence type="ECO:0000256" key="6">
    <source>
        <dbReference type="ARBA" id="ARBA00023034"/>
    </source>
</evidence>
<dbReference type="PANTHER" id="PTHR13572">
    <property type="entry name" value="ENDO-ALPHA-1,2-MANNOSIDASE"/>
    <property type="match status" value="1"/>
</dbReference>
<keyword evidence="2" id="KW-0812">Transmembrane</keyword>
<gene>
    <name evidence="8" type="ORF">EG340_17910</name>
    <name evidence="9" type="ORF">NCTC13532_04055</name>
</gene>